<dbReference type="GeneID" id="78777351"/>
<name>A0A6A5GKY1_CAERE</name>
<protein>
    <submittedName>
        <fullName evidence="1">Uncharacterized protein</fullName>
    </submittedName>
</protein>
<organism evidence="1 2">
    <name type="scientific">Caenorhabditis remanei</name>
    <name type="common">Caenorhabditis vulgaris</name>
    <dbReference type="NCBI Taxonomy" id="31234"/>
    <lineage>
        <taxon>Eukaryota</taxon>
        <taxon>Metazoa</taxon>
        <taxon>Ecdysozoa</taxon>
        <taxon>Nematoda</taxon>
        <taxon>Chromadorea</taxon>
        <taxon>Rhabditida</taxon>
        <taxon>Rhabditina</taxon>
        <taxon>Rhabditomorpha</taxon>
        <taxon>Rhabditoidea</taxon>
        <taxon>Rhabditidae</taxon>
        <taxon>Peloderinae</taxon>
        <taxon>Caenorhabditis</taxon>
    </lineage>
</organism>
<dbReference type="CTD" id="78777351"/>
<gene>
    <name evidence="1" type="ORF">GCK72_021872</name>
</gene>
<evidence type="ECO:0000313" key="2">
    <source>
        <dbReference type="Proteomes" id="UP000483820"/>
    </source>
</evidence>
<dbReference type="Proteomes" id="UP000483820">
    <property type="component" value="Chromosome V"/>
</dbReference>
<dbReference type="KEGG" id="crq:GCK72_021872"/>
<comment type="caution">
    <text evidence="1">The sequence shown here is derived from an EMBL/GenBank/DDBJ whole genome shotgun (WGS) entry which is preliminary data.</text>
</comment>
<sequence length="96" mass="10690">MACPTKHQFECIWIVPSPCGEKDIRACATWEHNKVYDQITSALTDDEGEKIVNHYQPITLIPIPKMKTGYLYCAGSATPTLHHQAFCCARIHGASS</sequence>
<proteinExistence type="predicted"/>
<accession>A0A6A5GKY1</accession>
<dbReference type="RefSeq" id="XP_053583460.1">
    <property type="nucleotide sequence ID" value="XM_053734547.1"/>
</dbReference>
<evidence type="ECO:0000313" key="1">
    <source>
        <dbReference type="EMBL" id="KAF1755303.1"/>
    </source>
</evidence>
<reference evidence="1 2" key="1">
    <citation type="submission" date="2019-12" db="EMBL/GenBank/DDBJ databases">
        <title>Chromosome-level assembly of the Caenorhabditis remanei genome.</title>
        <authorList>
            <person name="Teterina A.A."/>
            <person name="Willis J.H."/>
            <person name="Phillips P.C."/>
        </authorList>
    </citation>
    <scope>NUCLEOTIDE SEQUENCE [LARGE SCALE GENOMIC DNA]</scope>
    <source>
        <strain evidence="1 2">PX506</strain>
        <tissue evidence="1">Whole organism</tissue>
    </source>
</reference>
<dbReference type="AlphaFoldDB" id="A0A6A5GKY1"/>
<dbReference type="EMBL" id="WUAV01000005">
    <property type="protein sequence ID" value="KAF1755303.1"/>
    <property type="molecule type" value="Genomic_DNA"/>
</dbReference>